<dbReference type="Gene3D" id="3.40.50.300">
    <property type="entry name" value="P-loop containing nucleotide triphosphate hydrolases"/>
    <property type="match status" value="1"/>
</dbReference>
<name>A0ABV8UQ95_9PROT</name>
<keyword evidence="2" id="KW-1185">Reference proteome</keyword>
<accession>A0ABV8UQ95</accession>
<evidence type="ECO:0000313" key="1">
    <source>
        <dbReference type="EMBL" id="MFC4353390.1"/>
    </source>
</evidence>
<evidence type="ECO:0000313" key="2">
    <source>
        <dbReference type="Proteomes" id="UP001595799"/>
    </source>
</evidence>
<sequence>MPLKAKKPAEELQPRERGALLTFQELMELPPLSFLVEETLVQGSFALMYGAPKAGKTFLALDMALSVAAGRTWQGRETQRGHVLYVSAEGTGGLPQRVTAWIESARLDDLERKRLTQNFRVWRNPVNLCSQDETAGLIGAIRDEQLDPVLIVVDTLARCFVGNENSAEDMGKFIAGVDSLRDAFPGATVLVIHHQGKDEEKGARGSTALRGAIDTGIRLHTHKRDSQIG</sequence>
<dbReference type="EMBL" id="JBHSCW010000015">
    <property type="protein sequence ID" value="MFC4353390.1"/>
    <property type="molecule type" value="Genomic_DNA"/>
</dbReference>
<proteinExistence type="predicted"/>
<dbReference type="Pfam" id="PF13481">
    <property type="entry name" value="AAA_25"/>
    <property type="match status" value="1"/>
</dbReference>
<dbReference type="SUPFAM" id="SSF52540">
    <property type="entry name" value="P-loop containing nucleoside triphosphate hydrolases"/>
    <property type="match status" value="1"/>
</dbReference>
<dbReference type="InterPro" id="IPR027417">
    <property type="entry name" value="P-loop_NTPase"/>
</dbReference>
<protein>
    <submittedName>
        <fullName evidence="1">AAA family ATPase</fullName>
    </submittedName>
</protein>
<organism evidence="1 2">
    <name type="scientific">Fodinicurvata halophila</name>
    <dbReference type="NCBI Taxonomy" id="1419723"/>
    <lineage>
        <taxon>Bacteria</taxon>
        <taxon>Pseudomonadati</taxon>
        <taxon>Pseudomonadota</taxon>
        <taxon>Alphaproteobacteria</taxon>
        <taxon>Rhodospirillales</taxon>
        <taxon>Rhodovibrionaceae</taxon>
        <taxon>Fodinicurvata</taxon>
    </lineage>
</organism>
<gene>
    <name evidence="1" type="ORF">ACFOW6_17745</name>
</gene>
<comment type="caution">
    <text evidence="1">The sequence shown here is derived from an EMBL/GenBank/DDBJ whole genome shotgun (WGS) entry which is preliminary data.</text>
</comment>
<dbReference type="RefSeq" id="WP_382423766.1">
    <property type="nucleotide sequence ID" value="NZ_JBHSCW010000015.1"/>
</dbReference>
<dbReference type="Proteomes" id="UP001595799">
    <property type="component" value="Unassembled WGS sequence"/>
</dbReference>
<reference evidence="2" key="1">
    <citation type="journal article" date="2019" name="Int. J. Syst. Evol. Microbiol.">
        <title>The Global Catalogue of Microorganisms (GCM) 10K type strain sequencing project: providing services to taxonomists for standard genome sequencing and annotation.</title>
        <authorList>
            <consortium name="The Broad Institute Genomics Platform"/>
            <consortium name="The Broad Institute Genome Sequencing Center for Infectious Disease"/>
            <person name="Wu L."/>
            <person name="Ma J."/>
        </authorList>
    </citation>
    <scope>NUCLEOTIDE SEQUENCE [LARGE SCALE GENOMIC DNA]</scope>
    <source>
        <strain evidence="2">CECT 8472</strain>
    </source>
</reference>